<proteinExistence type="predicted"/>
<dbReference type="RefSeq" id="WP_106186648.1">
    <property type="nucleotide sequence ID" value="NZ_PVTF01000002.1"/>
</dbReference>
<sequence>MDYAELANDVLQRVIAASEDDLLAFAKDTVTRLVREEQLEDADEDELTEEAWAALTTARATVLTGTATELRALLTTVDEGILAEEDLDGGVIAVLSAIEHWTTFLEEGRRGELYELAIRSIEDVDHQETADLDDFLAGPAMAAEYERIRRALTP</sequence>
<name>A0A2T0THG8_9PSEU</name>
<dbReference type="EMBL" id="PVTF01000002">
    <property type="protein sequence ID" value="PRY45110.1"/>
    <property type="molecule type" value="Genomic_DNA"/>
</dbReference>
<evidence type="ECO:0000313" key="1">
    <source>
        <dbReference type="EMBL" id="PRY45110.1"/>
    </source>
</evidence>
<comment type="caution">
    <text evidence="1">The sequence shown here is derived from an EMBL/GenBank/DDBJ whole genome shotgun (WGS) entry which is preliminary data.</text>
</comment>
<dbReference type="AlphaFoldDB" id="A0A2T0THG8"/>
<dbReference type="Proteomes" id="UP000239494">
    <property type="component" value="Unassembled WGS sequence"/>
</dbReference>
<gene>
    <name evidence="1" type="ORF">CLV43_102675</name>
</gene>
<organism evidence="1 2">
    <name type="scientific">Umezawaea tangerina</name>
    <dbReference type="NCBI Taxonomy" id="84725"/>
    <lineage>
        <taxon>Bacteria</taxon>
        <taxon>Bacillati</taxon>
        <taxon>Actinomycetota</taxon>
        <taxon>Actinomycetes</taxon>
        <taxon>Pseudonocardiales</taxon>
        <taxon>Pseudonocardiaceae</taxon>
        <taxon>Umezawaea</taxon>
    </lineage>
</organism>
<dbReference type="OrthoDB" id="4467223at2"/>
<reference evidence="1 2" key="1">
    <citation type="submission" date="2018-03" db="EMBL/GenBank/DDBJ databases">
        <title>Genomic Encyclopedia of Archaeal and Bacterial Type Strains, Phase II (KMG-II): from individual species to whole genera.</title>
        <authorList>
            <person name="Goeker M."/>
        </authorList>
    </citation>
    <scope>NUCLEOTIDE SEQUENCE [LARGE SCALE GENOMIC DNA]</scope>
    <source>
        <strain evidence="1 2">DSM 44720</strain>
    </source>
</reference>
<accession>A0A2T0THG8</accession>
<protein>
    <submittedName>
        <fullName evidence="1">Uncharacterized protein</fullName>
    </submittedName>
</protein>
<keyword evidence="2" id="KW-1185">Reference proteome</keyword>
<evidence type="ECO:0000313" key="2">
    <source>
        <dbReference type="Proteomes" id="UP000239494"/>
    </source>
</evidence>